<dbReference type="EMBL" id="FN655971">
    <property type="protein sequence ID" value="CBY40531.1"/>
    <property type="molecule type" value="Genomic_DNA"/>
</dbReference>
<gene>
    <name evidence="2" type="ORF">GSOID_T00022546001</name>
</gene>
<dbReference type="Proteomes" id="UP000011014">
    <property type="component" value="Unassembled WGS sequence"/>
</dbReference>
<accession>E4YYK3</accession>
<organism evidence="2">
    <name type="scientific">Oikopleura dioica</name>
    <name type="common">Tunicate</name>
    <dbReference type="NCBI Taxonomy" id="34765"/>
    <lineage>
        <taxon>Eukaryota</taxon>
        <taxon>Metazoa</taxon>
        <taxon>Chordata</taxon>
        <taxon>Tunicata</taxon>
        <taxon>Appendicularia</taxon>
        <taxon>Copelata</taxon>
        <taxon>Oikopleuridae</taxon>
        <taxon>Oikopleura</taxon>
    </lineage>
</organism>
<reference evidence="2" key="1">
    <citation type="journal article" date="2010" name="Science">
        <title>Plasticity of animal genome architecture unmasked by rapid evolution of a pelagic tunicate.</title>
        <authorList>
            <person name="Denoeud F."/>
            <person name="Henriet S."/>
            <person name="Mungpakdee S."/>
            <person name="Aury J.M."/>
            <person name="Da Silva C."/>
            <person name="Brinkmann H."/>
            <person name="Mikhaleva J."/>
            <person name="Olsen L.C."/>
            <person name="Jubin C."/>
            <person name="Canestro C."/>
            <person name="Bouquet J.M."/>
            <person name="Danks G."/>
            <person name="Poulain J."/>
            <person name="Campsteijn C."/>
            <person name="Adamski M."/>
            <person name="Cross I."/>
            <person name="Yadetie F."/>
            <person name="Muffato M."/>
            <person name="Louis A."/>
            <person name="Butcher S."/>
            <person name="Tsagkogeorga G."/>
            <person name="Konrad A."/>
            <person name="Singh S."/>
            <person name="Jensen M.F."/>
            <person name="Cong E.H."/>
            <person name="Eikeseth-Otteraa H."/>
            <person name="Noel B."/>
            <person name="Anthouard V."/>
            <person name="Porcel B.M."/>
            <person name="Kachouri-Lafond R."/>
            <person name="Nishino A."/>
            <person name="Ugolini M."/>
            <person name="Chourrout P."/>
            <person name="Nishida H."/>
            <person name="Aasland R."/>
            <person name="Huzurbazar S."/>
            <person name="Westhof E."/>
            <person name="Delsuc F."/>
            <person name="Lehrach H."/>
            <person name="Reinhardt R."/>
            <person name="Weissenbach J."/>
            <person name="Roy S.W."/>
            <person name="Artiguenave F."/>
            <person name="Postlethwait J.H."/>
            <person name="Manak J.R."/>
            <person name="Thompson E.M."/>
            <person name="Jaillon O."/>
            <person name="Du Pasquier L."/>
            <person name="Boudinot P."/>
            <person name="Liberles D.A."/>
            <person name="Volff J.N."/>
            <person name="Philippe H."/>
            <person name="Lenhard B."/>
            <person name="Roest Crollius H."/>
            <person name="Wincker P."/>
            <person name="Chourrout D."/>
        </authorList>
    </citation>
    <scope>NUCLEOTIDE SEQUENCE [LARGE SCALE GENOMIC DNA]</scope>
</reference>
<feature type="region of interest" description="Disordered" evidence="1">
    <location>
        <begin position="62"/>
        <end position="104"/>
    </location>
</feature>
<evidence type="ECO:0000256" key="1">
    <source>
        <dbReference type="SAM" id="MobiDB-lite"/>
    </source>
</evidence>
<feature type="compositionally biased region" description="Acidic residues" evidence="1">
    <location>
        <begin position="80"/>
        <end position="89"/>
    </location>
</feature>
<evidence type="ECO:0000313" key="2">
    <source>
        <dbReference type="EMBL" id="CBY40531.1"/>
    </source>
</evidence>
<feature type="non-terminal residue" evidence="2">
    <location>
        <position position="1"/>
    </location>
</feature>
<dbReference type="AlphaFoldDB" id="E4YYK3"/>
<protein>
    <submittedName>
        <fullName evidence="2">Uncharacterized protein</fullName>
    </submittedName>
</protein>
<name>E4YYK3_OIKDI</name>
<sequence length="104" mass="11535">IGAIFLRIRSDNKEEEDSYSKIDEPIEGPSVIAVQSETAADTRAEFTYKVYIQPIAEQQYTSQIPAGPSTHPPITCSSESEIDESEEENNNSSANFNEQAPILR</sequence>
<proteinExistence type="predicted"/>